<dbReference type="AlphaFoldDB" id="A0A9P9J740"/>
<evidence type="ECO:0000313" key="2">
    <source>
        <dbReference type="Proteomes" id="UP000738349"/>
    </source>
</evidence>
<organism evidence="1 2">
    <name type="scientific">Dactylonectria macrodidyma</name>
    <dbReference type="NCBI Taxonomy" id="307937"/>
    <lineage>
        <taxon>Eukaryota</taxon>
        <taxon>Fungi</taxon>
        <taxon>Dikarya</taxon>
        <taxon>Ascomycota</taxon>
        <taxon>Pezizomycotina</taxon>
        <taxon>Sordariomycetes</taxon>
        <taxon>Hypocreomycetidae</taxon>
        <taxon>Hypocreales</taxon>
        <taxon>Nectriaceae</taxon>
        <taxon>Dactylonectria</taxon>
    </lineage>
</organism>
<dbReference type="SUPFAM" id="SSF53167">
    <property type="entry name" value="Purine and uridine phosphorylases"/>
    <property type="match status" value="1"/>
</dbReference>
<evidence type="ECO:0000313" key="1">
    <source>
        <dbReference type="EMBL" id="KAH7153672.1"/>
    </source>
</evidence>
<accession>A0A9P9J740</accession>
<sequence>MQDGQRSPQAYEEYTVAVVCAIELEISAIRYILDIEHRSLLTKEGDFNIYILGVLKGHNVRFLVSISNRVPSNKHDIRLGNIIVSMPEGQYSSIVYFVLKGFLSPLLLLLRGAIMKMQSNHLISENKAEELRHEFKGPEIHYGLIASSDRIIRNTAKRSEQHYAAITTAACTKELLSYIDPEVASAVPVPSIDAASNQDNRLATRHIFHSKRVQNSGSGNFSVSKDLNIS</sequence>
<protein>
    <submittedName>
        <fullName evidence="1">Pfs domain-containing protein</fullName>
    </submittedName>
</protein>
<dbReference type="Gene3D" id="3.40.50.1580">
    <property type="entry name" value="Nucleoside phosphorylase domain"/>
    <property type="match status" value="2"/>
</dbReference>
<dbReference type="InterPro" id="IPR053137">
    <property type="entry name" value="NLR-like"/>
</dbReference>
<dbReference type="InterPro" id="IPR035994">
    <property type="entry name" value="Nucleoside_phosphorylase_sf"/>
</dbReference>
<dbReference type="PANTHER" id="PTHR46082:SF11">
    <property type="entry name" value="AAA+ ATPASE DOMAIN-CONTAINING PROTEIN-RELATED"/>
    <property type="match status" value="1"/>
</dbReference>
<dbReference type="GO" id="GO:0003824">
    <property type="term" value="F:catalytic activity"/>
    <property type="evidence" value="ECO:0007669"/>
    <property type="project" value="InterPro"/>
</dbReference>
<keyword evidence="2" id="KW-1185">Reference proteome</keyword>
<name>A0A9P9J740_9HYPO</name>
<dbReference type="OrthoDB" id="20872at2759"/>
<proteinExistence type="predicted"/>
<dbReference type="PANTHER" id="PTHR46082">
    <property type="entry name" value="ATP/GTP-BINDING PROTEIN-RELATED"/>
    <property type="match status" value="1"/>
</dbReference>
<dbReference type="EMBL" id="JAGMUV010000006">
    <property type="protein sequence ID" value="KAH7153672.1"/>
    <property type="molecule type" value="Genomic_DNA"/>
</dbReference>
<reference evidence="1" key="1">
    <citation type="journal article" date="2021" name="Nat. Commun.">
        <title>Genetic determinants of endophytism in the Arabidopsis root mycobiome.</title>
        <authorList>
            <person name="Mesny F."/>
            <person name="Miyauchi S."/>
            <person name="Thiergart T."/>
            <person name="Pickel B."/>
            <person name="Atanasova L."/>
            <person name="Karlsson M."/>
            <person name="Huettel B."/>
            <person name="Barry K.W."/>
            <person name="Haridas S."/>
            <person name="Chen C."/>
            <person name="Bauer D."/>
            <person name="Andreopoulos W."/>
            <person name="Pangilinan J."/>
            <person name="LaButti K."/>
            <person name="Riley R."/>
            <person name="Lipzen A."/>
            <person name="Clum A."/>
            <person name="Drula E."/>
            <person name="Henrissat B."/>
            <person name="Kohler A."/>
            <person name="Grigoriev I.V."/>
            <person name="Martin F.M."/>
            <person name="Hacquard S."/>
        </authorList>
    </citation>
    <scope>NUCLEOTIDE SEQUENCE</scope>
    <source>
        <strain evidence="1">MPI-CAGE-AT-0147</strain>
    </source>
</reference>
<dbReference type="Proteomes" id="UP000738349">
    <property type="component" value="Unassembled WGS sequence"/>
</dbReference>
<gene>
    <name evidence="1" type="ORF">EDB81DRAFT_868600</name>
</gene>
<dbReference type="GO" id="GO:0009116">
    <property type="term" value="P:nucleoside metabolic process"/>
    <property type="evidence" value="ECO:0007669"/>
    <property type="project" value="InterPro"/>
</dbReference>
<comment type="caution">
    <text evidence="1">The sequence shown here is derived from an EMBL/GenBank/DDBJ whole genome shotgun (WGS) entry which is preliminary data.</text>
</comment>